<feature type="transmembrane region" description="Helical" evidence="6">
    <location>
        <begin position="254"/>
        <end position="280"/>
    </location>
</feature>
<feature type="transmembrane region" description="Helical" evidence="6">
    <location>
        <begin position="332"/>
        <end position="353"/>
    </location>
</feature>
<keyword evidence="8" id="KW-1185">Reference proteome</keyword>
<proteinExistence type="predicted"/>
<gene>
    <name evidence="7" type="ORF">MPLG2_1498</name>
</gene>
<dbReference type="PANTHER" id="PTHR30213:SF1">
    <property type="entry name" value="INNER MEMBRANE PROTEIN YHJD"/>
    <property type="match status" value="1"/>
</dbReference>
<evidence type="ECO:0000256" key="2">
    <source>
        <dbReference type="ARBA" id="ARBA00022475"/>
    </source>
</evidence>
<name>A0A2N9JGJ9_9ACTN</name>
<keyword evidence="2" id="KW-1003">Cell membrane</keyword>
<dbReference type="EMBL" id="LT985188">
    <property type="protein sequence ID" value="SPD86534.1"/>
    <property type="molecule type" value="Genomic_DNA"/>
</dbReference>
<evidence type="ECO:0000256" key="5">
    <source>
        <dbReference type="ARBA" id="ARBA00023136"/>
    </source>
</evidence>
<dbReference type="OrthoDB" id="4127374at2"/>
<comment type="subcellular location">
    <subcellularLocation>
        <location evidence="1">Cell membrane</location>
        <topology evidence="1">Multi-pass membrane protein</topology>
    </subcellularLocation>
</comment>
<dbReference type="Pfam" id="PF03631">
    <property type="entry name" value="Virul_fac_BrkB"/>
    <property type="match status" value="1"/>
</dbReference>
<dbReference type="GO" id="GO:0005886">
    <property type="term" value="C:plasma membrane"/>
    <property type="evidence" value="ECO:0007669"/>
    <property type="project" value="UniProtKB-SubCell"/>
</dbReference>
<dbReference type="AlphaFoldDB" id="A0A2N9JGJ9"/>
<evidence type="ECO:0000313" key="7">
    <source>
        <dbReference type="EMBL" id="SPD86534.1"/>
    </source>
</evidence>
<dbReference type="PANTHER" id="PTHR30213">
    <property type="entry name" value="INNER MEMBRANE PROTEIN YHJD"/>
    <property type="match status" value="1"/>
</dbReference>
<dbReference type="InterPro" id="IPR017039">
    <property type="entry name" value="Virul_fac_BrkB"/>
</dbReference>
<feature type="transmembrane region" description="Helical" evidence="6">
    <location>
        <begin position="98"/>
        <end position="119"/>
    </location>
</feature>
<sequence>MPQWIENLKAKPWIAHLLRMQERFTARLGNQFAAAVTYFSVLSLVPVLLFAFSMLGMVLTVFRPDLLDWIRQLITDQFQNNPIGNQLVAVMERALSSWATTTVISLGIFAWSGASWMANLKSAIRAQMRADLGDPEKKGNIAAETLLNLGTLLVVLVSVLLMFALASVATTFSELILGWLGVADSYLARAAVYAAPVPVSLAVGFGLFAFLYAAAAPRRIPTRHWLIGSALGSVGLAVLQYGATLIWGTFSGNAAASIFGPIIVLMLFFNIFATLILYLAAWMATAQAGPVVRSPLAADVVDAPAEFAEPPVPMVREAVAQKAMKVGMGTGYVIGAATGVGIGAVVAAVVGWFSRAVRKK</sequence>
<keyword evidence="4 6" id="KW-1133">Transmembrane helix</keyword>
<feature type="transmembrane region" description="Helical" evidence="6">
    <location>
        <begin position="190"/>
        <end position="213"/>
    </location>
</feature>
<reference evidence="7 8" key="1">
    <citation type="submission" date="2018-02" db="EMBL/GenBank/DDBJ databases">
        <authorList>
            <person name="Cohen D.B."/>
            <person name="Kent A.D."/>
        </authorList>
    </citation>
    <scope>NUCLEOTIDE SEQUENCE [LARGE SCALE GENOMIC DNA]</scope>
    <source>
        <strain evidence="7">1</strain>
    </source>
</reference>
<evidence type="ECO:0000256" key="3">
    <source>
        <dbReference type="ARBA" id="ARBA00022692"/>
    </source>
</evidence>
<feature type="transmembrane region" description="Helical" evidence="6">
    <location>
        <begin position="32"/>
        <end position="59"/>
    </location>
</feature>
<feature type="transmembrane region" description="Helical" evidence="6">
    <location>
        <begin position="225"/>
        <end position="248"/>
    </location>
</feature>
<organism evidence="7 8">
    <name type="scientific">Micropruina glycogenica</name>
    <dbReference type="NCBI Taxonomy" id="75385"/>
    <lineage>
        <taxon>Bacteria</taxon>
        <taxon>Bacillati</taxon>
        <taxon>Actinomycetota</taxon>
        <taxon>Actinomycetes</taxon>
        <taxon>Propionibacteriales</taxon>
        <taxon>Nocardioidaceae</taxon>
        <taxon>Micropruina</taxon>
    </lineage>
</organism>
<accession>A0A2N9JGJ9</accession>
<evidence type="ECO:0000256" key="1">
    <source>
        <dbReference type="ARBA" id="ARBA00004651"/>
    </source>
</evidence>
<evidence type="ECO:0000256" key="4">
    <source>
        <dbReference type="ARBA" id="ARBA00022989"/>
    </source>
</evidence>
<evidence type="ECO:0000313" key="8">
    <source>
        <dbReference type="Proteomes" id="UP000238164"/>
    </source>
</evidence>
<keyword evidence="5 6" id="KW-0472">Membrane</keyword>
<feature type="transmembrane region" description="Helical" evidence="6">
    <location>
        <begin position="146"/>
        <end position="170"/>
    </location>
</feature>
<evidence type="ECO:0000256" key="6">
    <source>
        <dbReference type="SAM" id="Phobius"/>
    </source>
</evidence>
<dbReference type="RefSeq" id="WP_105185485.1">
    <property type="nucleotide sequence ID" value="NZ_BAAAGO010000033.1"/>
</dbReference>
<protein>
    <submittedName>
        <fullName evidence="7">Membrane protein</fullName>
    </submittedName>
</protein>
<keyword evidence="3 6" id="KW-0812">Transmembrane</keyword>
<dbReference type="Proteomes" id="UP000238164">
    <property type="component" value="Chromosome 1"/>
</dbReference>
<dbReference type="KEGG" id="mgg:MPLG2_1498"/>